<evidence type="ECO:0000259" key="2">
    <source>
        <dbReference type="PROSITE" id="PS50222"/>
    </source>
</evidence>
<dbReference type="OMA" id="DIDANGC"/>
<accession>V4BCM2</accession>
<evidence type="ECO:0000313" key="4">
    <source>
        <dbReference type="Proteomes" id="UP000030746"/>
    </source>
</evidence>
<dbReference type="GO" id="GO:0005509">
    <property type="term" value="F:calcium ion binding"/>
    <property type="evidence" value="ECO:0007669"/>
    <property type="project" value="InterPro"/>
</dbReference>
<organism evidence="3 4">
    <name type="scientific">Lottia gigantea</name>
    <name type="common">Giant owl limpet</name>
    <dbReference type="NCBI Taxonomy" id="225164"/>
    <lineage>
        <taxon>Eukaryota</taxon>
        <taxon>Metazoa</taxon>
        <taxon>Spiralia</taxon>
        <taxon>Lophotrochozoa</taxon>
        <taxon>Mollusca</taxon>
        <taxon>Gastropoda</taxon>
        <taxon>Patellogastropoda</taxon>
        <taxon>Lottioidea</taxon>
        <taxon>Lottiidae</taxon>
        <taxon>Lottia</taxon>
    </lineage>
</organism>
<keyword evidence="1" id="KW-0106">Calcium</keyword>
<dbReference type="PROSITE" id="PS50222">
    <property type="entry name" value="EF_HAND_2"/>
    <property type="match status" value="2"/>
</dbReference>
<gene>
    <name evidence="3" type="ORF">LOTGIDRAFT_152287</name>
</gene>
<evidence type="ECO:0000256" key="1">
    <source>
        <dbReference type="ARBA" id="ARBA00022837"/>
    </source>
</evidence>
<dbReference type="RefSeq" id="XP_009043981.1">
    <property type="nucleotide sequence ID" value="XM_009045733.1"/>
</dbReference>
<dbReference type="HOGENOM" id="CLU_2075805_0_0_1"/>
<name>V4BCM2_LOTGI</name>
<reference evidence="3 4" key="1">
    <citation type="journal article" date="2013" name="Nature">
        <title>Insights into bilaterian evolution from three spiralian genomes.</title>
        <authorList>
            <person name="Simakov O."/>
            <person name="Marletaz F."/>
            <person name="Cho S.J."/>
            <person name="Edsinger-Gonzales E."/>
            <person name="Havlak P."/>
            <person name="Hellsten U."/>
            <person name="Kuo D.H."/>
            <person name="Larsson T."/>
            <person name="Lv J."/>
            <person name="Arendt D."/>
            <person name="Savage R."/>
            <person name="Osoegawa K."/>
            <person name="de Jong P."/>
            <person name="Grimwood J."/>
            <person name="Chapman J.A."/>
            <person name="Shapiro H."/>
            <person name="Aerts A."/>
            <person name="Otillar R.P."/>
            <person name="Terry A.Y."/>
            <person name="Boore J.L."/>
            <person name="Grigoriev I.V."/>
            <person name="Lindberg D.R."/>
            <person name="Seaver E.C."/>
            <person name="Weisblat D.A."/>
            <person name="Putnam N.H."/>
            <person name="Rokhsar D.S."/>
        </authorList>
    </citation>
    <scope>NUCLEOTIDE SEQUENCE [LARGE SCALE GENOMIC DNA]</scope>
</reference>
<feature type="domain" description="EF-hand" evidence="2">
    <location>
        <begin position="28"/>
        <end position="63"/>
    </location>
</feature>
<dbReference type="GeneID" id="20235644"/>
<dbReference type="Gene3D" id="1.10.238.10">
    <property type="entry name" value="EF-hand"/>
    <property type="match status" value="1"/>
</dbReference>
<feature type="domain" description="EF-hand" evidence="2">
    <location>
        <begin position="83"/>
        <end position="118"/>
    </location>
</feature>
<dbReference type="EMBL" id="KB199650">
    <property type="protein sequence ID" value="ESP05436.1"/>
    <property type="molecule type" value="Genomic_DNA"/>
</dbReference>
<keyword evidence="4" id="KW-1185">Reference proteome</keyword>
<dbReference type="KEGG" id="lgi:LOTGIDRAFT_152287"/>
<dbReference type="CTD" id="20235644"/>
<sequence>MGRPSTLAATKPYEDLFYQSDVSNDTFLSRTECRNLWAIFDADKNNYISKIEFELKWTFLDLDHKEHAPIFFEELDKNFNKEIDSAEVQQICFFFDDDGDGFISKFEYDYNWKAFFSA</sequence>
<dbReference type="OrthoDB" id="6128546at2759"/>
<dbReference type="Proteomes" id="UP000030746">
    <property type="component" value="Unassembled WGS sequence"/>
</dbReference>
<proteinExistence type="predicted"/>
<dbReference type="InterPro" id="IPR002048">
    <property type="entry name" value="EF_hand_dom"/>
</dbReference>
<protein>
    <recommendedName>
        <fullName evidence="2">EF-hand domain-containing protein</fullName>
    </recommendedName>
</protein>
<dbReference type="InterPro" id="IPR011992">
    <property type="entry name" value="EF-hand-dom_pair"/>
</dbReference>
<dbReference type="PROSITE" id="PS00018">
    <property type="entry name" value="EF_HAND_1"/>
    <property type="match status" value="2"/>
</dbReference>
<dbReference type="InterPro" id="IPR018247">
    <property type="entry name" value="EF_Hand_1_Ca_BS"/>
</dbReference>
<evidence type="ECO:0000313" key="3">
    <source>
        <dbReference type="EMBL" id="ESP05436.1"/>
    </source>
</evidence>
<dbReference type="SUPFAM" id="SSF47473">
    <property type="entry name" value="EF-hand"/>
    <property type="match status" value="1"/>
</dbReference>
<dbReference type="AlphaFoldDB" id="V4BCM2"/>